<evidence type="ECO:0000256" key="14">
    <source>
        <dbReference type="PROSITE-ProRule" id="PRU00076"/>
    </source>
</evidence>
<dbReference type="FunFam" id="3.30.200.20:FF:000195">
    <property type="entry name" value="G-type lectin S-receptor-like serine/threonine-protein kinase"/>
    <property type="match status" value="1"/>
</dbReference>
<evidence type="ECO:0000259" key="21">
    <source>
        <dbReference type="PROSITE" id="PS50948"/>
    </source>
</evidence>
<dbReference type="GO" id="GO:0048544">
    <property type="term" value="P:recognition of pollen"/>
    <property type="evidence" value="ECO:0007669"/>
    <property type="project" value="InterPro"/>
</dbReference>
<dbReference type="EC" id="2.7.11.1" evidence="13"/>
<accession>A0AAN8VR94</accession>
<evidence type="ECO:0000256" key="9">
    <source>
        <dbReference type="ARBA" id="ARBA00023157"/>
    </source>
</evidence>
<comment type="caution">
    <text evidence="22">The sequence shown here is derived from an EMBL/GenBank/DDBJ whole genome shotgun (WGS) entry which is preliminary data.</text>
</comment>
<dbReference type="Gene3D" id="1.10.510.10">
    <property type="entry name" value="Transferase(Phosphotransferase) domain 1"/>
    <property type="match status" value="1"/>
</dbReference>
<evidence type="ECO:0000313" key="22">
    <source>
        <dbReference type="EMBL" id="KAK6932443.1"/>
    </source>
</evidence>
<evidence type="ECO:0000259" key="19">
    <source>
        <dbReference type="PROSITE" id="PS50026"/>
    </source>
</evidence>
<keyword evidence="4 13" id="KW-0808">Transferase</keyword>
<comment type="catalytic activity">
    <reaction evidence="12 13">
        <text>L-seryl-[protein] + ATP = O-phospho-L-seryl-[protein] + ADP + H(+)</text>
        <dbReference type="Rhea" id="RHEA:17989"/>
        <dbReference type="Rhea" id="RHEA-COMP:9863"/>
        <dbReference type="Rhea" id="RHEA-COMP:11604"/>
        <dbReference type="ChEBI" id="CHEBI:15378"/>
        <dbReference type="ChEBI" id="CHEBI:29999"/>
        <dbReference type="ChEBI" id="CHEBI:30616"/>
        <dbReference type="ChEBI" id="CHEBI:83421"/>
        <dbReference type="ChEBI" id="CHEBI:456216"/>
        <dbReference type="EC" id="2.7.11.1"/>
    </reaction>
</comment>
<dbReference type="CDD" id="cd14066">
    <property type="entry name" value="STKc_IRAK"/>
    <property type="match status" value="1"/>
</dbReference>
<dbReference type="GO" id="GO:0005886">
    <property type="term" value="C:plasma membrane"/>
    <property type="evidence" value="ECO:0007669"/>
    <property type="project" value="UniProtKB-SubCell"/>
</dbReference>
<protein>
    <recommendedName>
        <fullName evidence="13">Receptor-like serine/threonine-protein kinase</fullName>
        <ecNumber evidence="13">2.7.11.1</ecNumber>
    </recommendedName>
</protein>
<dbReference type="Proteomes" id="UP001370490">
    <property type="component" value="Unassembled WGS sequence"/>
</dbReference>
<feature type="domain" description="Apple" evidence="21">
    <location>
        <begin position="336"/>
        <end position="417"/>
    </location>
</feature>
<dbReference type="PANTHER" id="PTHR27002:SF1095">
    <property type="entry name" value="G-TYPE LECTIN S-RECEPTOR-LIKE SERINE_THREONINE-PROTEIN KINASE RKS1"/>
    <property type="match status" value="1"/>
</dbReference>
<evidence type="ECO:0000256" key="13">
    <source>
        <dbReference type="PIRNR" id="PIRNR000641"/>
    </source>
</evidence>
<keyword evidence="6 13" id="KW-0547">Nucleotide-binding</keyword>
<dbReference type="PROSITE" id="PS00107">
    <property type="entry name" value="PROTEIN_KINASE_ATP"/>
    <property type="match status" value="1"/>
</dbReference>
<keyword evidence="16" id="KW-0472">Membrane</keyword>
<dbReference type="InterPro" id="IPR001245">
    <property type="entry name" value="Ser-Thr/Tyr_kinase_cat_dom"/>
</dbReference>
<keyword evidence="9" id="KW-1015">Disulfide bond</keyword>
<dbReference type="EMBL" id="JBAMMX010000010">
    <property type="protein sequence ID" value="KAK6932443.1"/>
    <property type="molecule type" value="Genomic_DNA"/>
</dbReference>
<organism evidence="22 23">
    <name type="scientific">Dillenia turbinata</name>
    <dbReference type="NCBI Taxonomy" id="194707"/>
    <lineage>
        <taxon>Eukaryota</taxon>
        <taxon>Viridiplantae</taxon>
        <taxon>Streptophyta</taxon>
        <taxon>Embryophyta</taxon>
        <taxon>Tracheophyta</taxon>
        <taxon>Spermatophyta</taxon>
        <taxon>Magnoliopsida</taxon>
        <taxon>eudicotyledons</taxon>
        <taxon>Gunneridae</taxon>
        <taxon>Pentapetalae</taxon>
        <taxon>Dilleniales</taxon>
        <taxon>Dilleniaceae</taxon>
        <taxon>Dillenia</taxon>
    </lineage>
</organism>
<dbReference type="PROSITE" id="PS00108">
    <property type="entry name" value="PROTEIN_KINASE_ST"/>
    <property type="match status" value="1"/>
</dbReference>
<keyword evidence="8 13" id="KW-0067">ATP-binding</keyword>
<keyword evidence="10" id="KW-0325">Glycoprotein</keyword>
<evidence type="ECO:0000256" key="10">
    <source>
        <dbReference type="ARBA" id="ARBA00023180"/>
    </source>
</evidence>
<dbReference type="PROSITE" id="PS50948">
    <property type="entry name" value="PAN"/>
    <property type="match status" value="1"/>
</dbReference>
<dbReference type="PROSITE" id="PS50011">
    <property type="entry name" value="PROTEIN_KINASE_DOM"/>
    <property type="match status" value="1"/>
</dbReference>
<dbReference type="InterPro" id="IPR036426">
    <property type="entry name" value="Bulb-type_lectin_dom_sf"/>
</dbReference>
<reference evidence="22 23" key="1">
    <citation type="submission" date="2023-12" db="EMBL/GenBank/DDBJ databases">
        <title>A high-quality genome assembly for Dillenia turbinata (Dilleniales).</title>
        <authorList>
            <person name="Chanderbali A."/>
        </authorList>
    </citation>
    <scope>NUCLEOTIDE SEQUENCE [LARGE SCALE GENOMIC DNA]</scope>
    <source>
        <strain evidence="22">LSX21</strain>
        <tissue evidence="22">Leaf</tissue>
    </source>
</reference>
<evidence type="ECO:0000256" key="3">
    <source>
        <dbReference type="ARBA" id="ARBA00022527"/>
    </source>
</evidence>
<dbReference type="Gene3D" id="3.30.200.20">
    <property type="entry name" value="Phosphorylase Kinase, domain 1"/>
    <property type="match status" value="1"/>
</dbReference>
<evidence type="ECO:0000259" key="20">
    <source>
        <dbReference type="PROSITE" id="PS50927"/>
    </source>
</evidence>
<comment type="subcellular location">
    <subcellularLocation>
        <location evidence="1">Cell membrane</location>
        <topology evidence="1">Single-pass type I membrane protein</topology>
    </subcellularLocation>
</comment>
<evidence type="ECO:0000256" key="17">
    <source>
        <dbReference type="SAM" id="SignalP"/>
    </source>
</evidence>
<evidence type="ECO:0000313" key="23">
    <source>
        <dbReference type="Proteomes" id="UP001370490"/>
    </source>
</evidence>
<dbReference type="InterPro" id="IPR001480">
    <property type="entry name" value="Bulb-type_lectin_dom"/>
</dbReference>
<evidence type="ECO:0000256" key="11">
    <source>
        <dbReference type="ARBA" id="ARBA00047899"/>
    </source>
</evidence>
<dbReference type="InterPro" id="IPR017441">
    <property type="entry name" value="Protein_kinase_ATP_BS"/>
</dbReference>
<dbReference type="Gene3D" id="2.90.10.10">
    <property type="entry name" value="Bulb-type lectin domain"/>
    <property type="match status" value="1"/>
</dbReference>
<evidence type="ECO:0000256" key="4">
    <source>
        <dbReference type="ARBA" id="ARBA00022679"/>
    </source>
</evidence>
<keyword evidence="2" id="KW-1003">Cell membrane</keyword>
<dbReference type="AlphaFoldDB" id="A0AAN8VR94"/>
<dbReference type="InterPro" id="IPR011009">
    <property type="entry name" value="Kinase-like_dom_sf"/>
</dbReference>
<feature type="transmembrane region" description="Helical" evidence="16">
    <location>
        <begin position="435"/>
        <end position="458"/>
    </location>
</feature>
<evidence type="ECO:0000256" key="16">
    <source>
        <dbReference type="SAM" id="Phobius"/>
    </source>
</evidence>
<keyword evidence="7 13" id="KW-0418">Kinase</keyword>
<dbReference type="PROSITE" id="PS50026">
    <property type="entry name" value="EGF_3"/>
    <property type="match status" value="1"/>
</dbReference>
<feature type="binding site" evidence="15">
    <location>
        <position position="546"/>
    </location>
    <ligand>
        <name>ATP</name>
        <dbReference type="ChEBI" id="CHEBI:30616"/>
    </ligand>
</feature>
<evidence type="ECO:0000256" key="1">
    <source>
        <dbReference type="ARBA" id="ARBA00004251"/>
    </source>
</evidence>
<dbReference type="SUPFAM" id="SSF56112">
    <property type="entry name" value="Protein kinase-like (PK-like)"/>
    <property type="match status" value="1"/>
</dbReference>
<feature type="domain" description="Bulb-type lectin" evidence="20">
    <location>
        <begin position="24"/>
        <end position="145"/>
    </location>
</feature>
<dbReference type="FunFam" id="1.10.510.10:FF:000060">
    <property type="entry name" value="G-type lectin S-receptor-like serine/threonine-protein kinase"/>
    <property type="match status" value="1"/>
</dbReference>
<feature type="chain" id="PRO_5042980307" description="Receptor-like serine/threonine-protein kinase" evidence="17">
    <location>
        <begin position="23"/>
        <end position="834"/>
    </location>
</feature>
<dbReference type="Pfam" id="PF00954">
    <property type="entry name" value="S_locus_glycop"/>
    <property type="match status" value="1"/>
</dbReference>
<dbReference type="Pfam" id="PF07714">
    <property type="entry name" value="PK_Tyr_Ser-Thr"/>
    <property type="match status" value="1"/>
</dbReference>
<evidence type="ECO:0000256" key="2">
    <source>
        <dbReference type="ARBA" id="ARBA00022475"/>
    </source>
</evidence>
<dbReference type="GO" id="GO:0004674">
    <property type="term" value="F:protein serine/threonine kinase activity"/>
    <property type="evidence" value="ECO:0007669"/>
    <property type="project" value="UniProtKB-KW"/>
</dbReference>
<evidence type="ECO:0000256" key="12">
    <source>
        <dbReference type="ARBA" id="ARBA00048679"/>
    </source>
</evidence>
<keyword evidence="5 17" id="KW-0732">Signal</keyword>
<dbReference type="CDD" id="cd00028">
    <property type="entry name" value="B_lectin"/>
    <property type="match status" value="1"/>
</dbReference>
<dbReference type="InterPro" id="IPR003609">
    <property type="entry name" value="Pan_app"/>
</dbReference>
<name>A0AAN8VR94_9MAGN</name>
<feature type="domain" description="Protein kinase" evidence="18">
    <location>
        <begin position="518"/>
        <end position="803"/>
    </location>
</feature>
<evidence type="ECO:0000256" key="5">
    <source>
        <dbReference type="ARBA" id="ARBA00022729"/>
    </source>
</evidence>
<keyword evidence="16" id="KW-1133">Transmembrane helix</keyword>
<dbReference type="SMART" id="SM00220">
    <property type="entry name" value="S_TKc"/>
    <property type="match status" value="1"/>
</dbReference>
<evidence type="ECO:0000259" key="18">
    <source>
        <dbReference type="PROSITE" id="PS50011"/>
    </source>
</evidence>
<dbReference type="Pfam" id="PF08276">
    <property type="entry name" value="PAN_2"/>
    <property type="match status" value="1"/>
</dbReference>
<evidence type="ECO:0000256" key="7">
    <source>
        <dbReference type="ARBA" id="ARBA00022777"/>
    </source>
</evidence>
<proteinExistence type="inferred from homology"/>
<dbReference type="InterPro" id="IPR000742">
    <property type="entry name" value="EGF"/>
</dbReference>
<dbReference type="PANTHER" id="PTHR27002">
    <property type="entry name" value="RECEPTOR-LIKE SERINE/THREONINE-PROTEIN KINASE SD1-8"/>
    <property type="match status" value="1"/>
</dbReference>
<dbReference type="SUPFAM" id="SSF51110">
    <property type="entry name" value="alpha-D-mannose-specific plant lectins"/>
    <property type="match status" value="1"/>
</dbReference>
<sequence length="834" mass="94113">MVSLDFLLRSLILILLTRQLFSSLDTIKPNQVFRDGDILISKNKTFAFGFFKPGSSVQSYLGIWYNKIPEKTFVWVANRDNPINNSSKVLLINRSGNLVLLDESRGVEVWSTNVSSRNSNIAQLLDSGNLVLMGQISQVVAWQSFDYPTDTLLPNMKIGLDLKTGLNRFLTSWRSSDDPGTGKSINRLDLSGSPQFVLYRGPTLVFRTAPWPWIWPVGDDNSGMYKANFDNNKDGISQWFTMEDPSIVMHFVVDEIGSWNRLAWDDQSRQWNKFWSMPMDPCQEYGYCGAFASCTPGSRNAFVCTCLTGYVPKSPRDWYLRNGSDGCVRKRNTSMCGNGEGFVKVGHVKLPDTSAAQALIGLNSEQCKQKCLRKCSCSAYSAMSTSERGNVCLLWFGELMDIVAYTDWGSDLHVRIDSLDLAEKNEDFFPKEEKLVIPLLSVGMVSVLLVTILCIQLIKRRKYKEHQDQGQHKRVSIIPAALRRPKRISTAYNLQEGNSHVDLPIYDLRTIIEATNNFSSANKLGQGGFGSVYKGQLPDGQEIAVKRLSKDSGQGPMEFANEMMLIVQLQHKNLVKLLGCCIHKEEKMLVYEYLPNKSLDTFLFDQSRKLELDWRKRFEIIVGIARGMMYLHLDSRLKIIHRDLKASNVLLDVTMNPKISDFGMAKIFEGDQSQGNTRRVVGTYGYMSPEYAIFGKFSTKSDVFSFGVLLLEIISGKRNNVDFTEDPSLNLIGHVWDLWREERALEMVEPSLKESLLSNEVLRCIHVALLCVQDRAIDRPAMSDVVFMLGSNTSLPPPKQPAFFLCAPSDVDKWVIGAKQCSVDEVTITLVNAR</sequence>
<dbReference type="PIRSF" id="PIRSF000641">
    <property type="entry name" value="SRK"/>
    <property type="match status" value="1"/>
</dbReference>
<dbReference type="FunFam" id="2.90.10.10:FF:000029">
    <property type="entry name" value="G-type lectin S-receptor-like serine/threonine-protein kinase"/>
    <property type="match status" value="1"/>
</dbReference>
<comment type="catalytic activity">
    <reaction evidence="11 13">
        <text>L-threonyl-[protein] + ATP = O-phospho-L-threonyl-[protein] + ADP + H(+)</text>
        <dbReference type="Rhea" id="RHEA:46608"/>
        <dbReference type="Rhea" id="RHEA-COMP:11060"/>
        <dbReference type="Rhea" id="RHEA-COMP:11605"/>
        <dbReference type="ChEBI" id="CHEBI:15378"/>
        <dbReference type="ChEBI" id="CHEBI:30013"/>
        <dbReference type="ChEBI" id="CHEBI:30616"/>
        <dbReference type="ChEBI" id="CHEBI:61977"/>
        <dbReference type="ChEBI" id="CHEBI:456216"/>
        <dbReference type="EC" id="2.7.11.1"/>
    </reaction>
</comment>
<comment type="caution">
    <text evidence="14">Lacks conserved residue(s) required for the propagation of feature annotation.</text>
</comment>
<dbReference type="InterPro" id="IPR024171">
    <property type="entry name" value="SRK-like_kinase"/>
</dbReference>
<evidence type="ECO:0000256" key="6">
    <source>
        <dbReference type="ARBA" id="ARBA00022741"/>
    </source>
</evidence>
<feature type="domain" description="EGF-like" evidence="19">
    <location>
        <begin position="278"/>
        <end position="316"/>
    </location>
</feature>
<dbReference type="PROSITE" id="PS50927">
    <property type="entry name" value="BULB_LECTIN"/>
    <property type="match status" value="1"/>
</dbReference>
<keyword evidence="16" id="KW-0812">Transmembrane</keyword>
<evidence type="ECO:0000256" key="15">
    <source>
        <dbReference type="PROSITE-ProRule" id="PRU10141"/>
    </source>
</evidence>
<dbReference type="SMART" id="SM00473">
    <property type="entry name" value="PAN_AP"/>
    <property type="match status" value="1"/>
</dbReference>
<feature type="signal peptide" evidence="17">
    <location>
        <begin position="1"/>
        <end position="22"/>
    </location>
</feature>
<dbReference type="GO" id="GO:0005524">
    <property type="term" value="F:ATP binding"/>
    <property type="evidence" value="ECO:0007669"/>
    <property type="project" value="UniProtKB-UniRule"/>
</dbReference>
<keyword evidence="23" id="KW-1185">Reference proteome</keyword>
<comment type="similarity">
    <text evidence="13">Belongs to the protein kinase superfamily. Ser/Thr protein kinase family.</text>
</comment>
<dbReference type="SMART" id="SM00108">
    <property type="entry name" value="B_lectin"/>
    <property type="match status" value="1"/>
</dbReference>
<keyword evidence="14" id="KW-0245">EGF-like domain</keyword>
<dbReference type="InterPro" id="IPR008271">
    <property type="entry name" value="Ser/Thr_kinase_AS"/>
</dbReference>
<gene>
    <name evidence="22" type="ORF">RJ641_002067</name>
</gene>
<dbReference type="InterPro" id="IPR000719">
    <property type="entry name" value="Prot_kinase_dom"/>
</dbReference>
<keyword evidence="3 13" id="KW-0723">Serine/threonine-protein kinase</keyword>
<dbReference type="InterPro" id="IPR000858">
    <property type="entry name" value="S_locus_glycoprot_dom"/>
</dbReference>
<evidence type="ECO:0000256" key="8">
    <source>
        <dbReference type="ARBA" id="ARBA00022840"/>
    </source>
</evidence>
<dbReference type="CDD" id="cd01098">
    <property type="entry name" value="PAN_AP_plant"/>
    <property type="match status" value="1"/>
</dbReference>
<dbReference type="Pfam" id="PF01453">
    <property type="entry name" value="B_lectin"/>
    <property type="match status" value="1"/>
</dbReference>